<evidence type="ECO:0000256" key="2">
    <source>
        <dbReference type="ARBA" id="ARBA00009634"/>
    </source>
</evidence>
<proteinExistence type="inferred from homology"/>
<dbReference type="Gene3D" id="3.80.10.10">
    <property type="entry name" value="Ribonuclease Inhibitor"/>
    <property type="match status" value="1"/>
</dbReference>
<reference evidence="14" key="1">
    <citation type="submission" date="2018-11" db="EMBL/GenBank/DDBJ databases">
        <authorList>
            <person name="Alioto T."/>
            <person name="Alioto T."/>
        </authorList>
    </citation>
    <scope>NUCLEOTIDE SEQUENCE</scope>
</reference>
<dbReference type="SMART" id="SM00365">
    <property type="entry name" value="LRR_SD22"/>
    <property type="match status" value="3"/>
</dbReference>
<sequence>MNFLILYILMAVHEGQCYSTKTKCNVHNKMVDCRHLTMTIVPSNLPVYATSINLSRNSIQIVLGFTFQYFKNLTELDLSSNLIQSINKNAFHGLHSLQSLHLDHNFLQVLPIGMFENLICLQHLWIDHNKLQYNQDEQMTATSKMSSLRSLYFEIYPDFKFPSKWSTLSNLTHLEIFARSAKVKFNKEMFTHIKKIPITFLHLEKVPSISEDFFEHFPKLDSISLWLGDDLPKNPIDQVFKSFGVFKSRNMTNIEIANSRFDNGFILNWNRLQYLCSICLKRLTLHDLYIKAISIYAMQVFSVRSTCLEYLEISKNLLLDQGGSLFTIVQNFENLKVLKSISNKHHSRGKRSQASILFSLILPQTLEELYIEDNIDDDLVDIKFMNGHNLRVLSFKNCKFLSCEGSFSGVINVEYFDMSGWSCEKLSIDLLSGFPNLQTLKASGSLGKGFANIARAGSFLSKNLKLQDINLSSNRINSIPNGLFLHPFEQLSSVNMSYNNLTIFPKFHASIQALKKIDMTFNGITHFNDEDIEQIENLGGVGILLRGNPFQCSCKTLQFLKWLSETNQVQDILHLTCVTDKASRRFMSEVISNLKTFEISCKTKIWLAFAIFITSIVIIATITTVIIFRYKYALEYFLLRFKMKMKKYKEFRQEYTYDAFISYSHTDSEWVKDFHDNLKSMGFELCLDAKDFIAGYGIAENMVNAIDSSRKVIFVITDNFLKSTWGSYEMEMTRMHAFQKGREDMVIVVVRDNIKVTDMPETMKNMWFKITCIQWPNNDNLPYNTEEIFFEKMKMSLKIKEETTLLYSRNSAV</sequence>
<comment type="caution">
    <text evidence="14">The sequence shown here is derived from an EMBL/GenBank/DDBJ whole genome shotgun (WGS) entry which is preliminary data.</text>
</comment>
<dbReference type="InterPro" id="IPR003591">
    <property type="entry name" value="Leu-rich_rpt_typical-subtyp"/>
</dbReference>
<evidence type="ECO:0000256" key="9">
    <source>
        <dbReference type="ARBA" id="ARBA00023170"/>
    </source>
</evidence>
<organism evidence="14 15">
    <name type="scientific">Mytilus galloprovincialis</name>
    <name type="common">Mediterranean mussel</name>
    <dbReference type="NCBI Taxonomy" id="29158"/>
    <lineage>
        <taxon>Eukaryota</taxon>
        <taxon>Metazoa</taxon>
        <taxon>Spiralia</taxon>
        <taxon>Lophotrochozoa</taxon>
        <taxon>Mollusca</taxon>
        <taxon>Bivalvia</taxon>
        <taxon>Autobranchia</taxon>
        <taxon>Pteriomorphia</taxon>
        <taxon>Mytilida</taxon>
        <taxon>Mytiloidea</taxon>
        <taxon>Mytilidae</taxon>
        <taxon>Mytilinae</taxon>
        <taxon>Mytilus</taxon>
    </lineage>
</organism>
<keyword evidence="15" id="KW-1185">Reference proteome</keyword>
<dbReference type="InterPro" id="IPR032675">
    <property type="entry name" value="LRR_dom_sf"/>
</dbReference>
<dbReference type="PROSITE" id="PS51450">
    <property type="entry name" value="LRR"/>
    <property type="match status" value="2"/>
</dbReference>
<keyword evidence="5 12" id="KW-0732">Signal</keyword>
<dbReference type="EMBL" id="UYJE01002446">
    <property type="protein sequence ID" value="VDI10789.1"/>
    <property type="molecule type" value="Genomic_DNA"/>
</dbReference>
<evidence type="ECO:0000313" key="15">
    <source>
        <dbReference type="Proteomes" id="UP000596742"/>
    </source>
</evidence>
<comment type="similarity">
    <text evidence="2">Belongs to the Toll-like receptor family.</text>
</comment>
<evidence type="ECO:0000256" key="3">
    <source>
        <dbReference type="ARBA" id="ARBA00022614"/>
    </source>
</evidence>
<dbReference type="GO" id="GO:0002224">
    <property type="term" value="P:toll-like receptor signaling pathway"/>
    <property type="evidence" value="ECO:0007669"/>
    <property type="project" value="InterPro"/>
</dbReference>
<dbReference type="SUPFAM" id="SSF52058">
    <property type="entry name" value="L domain-like"/>
    <property type="match status" value="2"/>
</dbReference>
<evidence type="ECO:0000313" key="14">
    <source>
        <dbReference type="EMBL" id="VDI10789.1"/>
    </source>
</evidence>
<dbReference type="GO" id="GO:0005886">
    <property type="term" value="C:plasma membrane"/>
    <property type="evidence" value="ECO:0007669"/>
    <property type="project" value="TreeGrafter"/>
</dbReference>
<evidence type="ECO:0000256" key="7">
    <source>
        <dbReference type="ARBA" id="ARBA00022989"/>
    </source>
</evidence>
<dbReference type="Pfam" id="PF13855">
    <property type="entry name" value="LRR_8"/>
    <property type="match status" value="1"/>
</dbReference>
<evidence type="ECO:0000256" key="11">
    <source>
        <dbReference type="SAM" id="Phobius"/>
    </source>
</evidence>
<keyword evidence="7 11" id="KW-1133">Transmembrane helix</keyword>
<dbReference type="InterPro" id="IPR017241">
    <property type="entry name" value="Toll-like_receptor"/>
</dbReference>
<keyword evidence="10" id="KW-0325">Glycoprotein</keyword>
<dbReference type="PROSITE" id="PS50104">
    <property type="entry name" value="TIR"/>
    <property type="match status" value="1"/>
</dbReference>
<dbReference type="PIRSF" id="PIRSF037595">
    <property type="entry name" value="Toll-like_receptor"/>
    <property type="match status" value="1"/>
</dbReference>
<name>A0A8B6CVL7_MYTGA</name>
<dbReference type="GO" id="GO:0006955">
    <property type="term" value="P:immune response"/>
    <property type="evidence" value="ECO:0007669"/>
    <property type="project" value="InterPro"/>
</dbReference>
<dbReference type="OrthoDB" id="6105302at2759"/>
<evidence type="ECO:0000256" key="1">
    <source>
        <dbReference type="ARBA" id="ARBA00004479"/>
    </source>
</evidence>
<dbReference type="InterPro" id="IPR001611">
    <property type="entry name" value="Leu-rich_rpt"/>
</dbReference>
<dbReference type="InterPro" id="IPR035897">
    <property type="entry name" value="Toll_tir_struct_dom_sf"/>
</dbReference>
<feature type="signal peptide" evidence="12">
    <location>
        <begin position="1"/>
        <end position="17"/>
    </location>
</feature>
<dbReference type="PANTHER" id="PTHR24365">
    <property type="entry name" value="TOLL-LIKE RECEPTOR"/>
    <property type="match status" value="1"/>
</dbReference>
<accession>A0A8B6CVL7</accession>
<feature type="domain" description="TIR" evidence="13">
    <location>
        <begin position="655"/>
        <end position="797"/>
    </location>
</feature>
<dbReference type="SUPFAM" id="SSF52200">
    <property type="entry name" value="Toll/Interleukin receptor TIR domain"/>
    <property type="match status" value="1"/>
</dbReference>
<keyword evidence="9 14" id="KW-0675">Receptor</keyword>
<dbReference type="AlphaFoldDB" id="A0A8B6CVL7"/>
<evidence type="ECO:0000256" key="12">
    <source>
        <dbReference type="SAM" id="SignalP"/>
    </source>
</evidence>
<keyword evidence="6" id="KW-0677">Repeat</keyword>
<dbReference type="InterPro" id="IPR000157">
    <property type="entry name" value="TIR_dom"/>
</dbReference>
<dbReference type="SMART" id="SM00255">
    <property type="entry name" value="TIR"/>
    <property type="match status" value="1"/>
</dbReference>
<dbReference type="Proteomes" id="UP000596742">
    <property type="component" value="Unassembled WGS sequence"/>
</dbReference>
<dbReference type="GO" id="GO:0004888">
    <property type="term" value="F:transmembrane signaling receptor activity"/>
    <property type="evidence" value="ECO:0007669"/>
    <property type="project" value="InterPro"/>
</dbReference>
<evidence type="ECO:0000256" key="5">
    <source>
        <dbReference type="ARBA" id="ARBA00022729"/>
    </source>
</evidence>
<keyword evidence="4 11" id="KW-0812">Transmembrane</keyword>
<keyword evidence="3" id="KW-0433">Leucine-rich repeat</keyword>
<dbReference type="Gene3D" id="3.40.50.10140">
    <property type="entry name" value="Toll/interleukin-1 receptor homology (TIR) domain"/>
    <property type="match status" value="1"/>
</dbReference>
<dbReference type="Pfam" id="PF13676">
    <property type="entry name" value="TIR_2"/>
    <property type="match status" value="1"/>
</dbReference>
<feature type="chain" id="PRO_5032342149" evidence="12">
    <location>
        <begin position="18"/>
        <end position="813"/>
    </location>
</feature>
<evidence type="ECO:0000256" key="4">
    <source>
        <dbReference type="ARBA" id="ARBA00022692"/>
    </source>
</evidence>
<gene>
    <name evidence="14" type="ORF">MGAL_10B086040</name>
</gene>
<dbReference type="PANTHER" id="PTHR24365:SF541">
    <property type="entry name" value="PROTEIN TOLL-RELATED"/>
    <property type="match status" value="1"/>
</dbReference>
<evidence type="ECO:0000259" key="13">
    <source>
        <dbReference type="PROSITE" id="PS50104"/>
    </source>
</evidence>
<evidence type="ECO:0000256" key="6">
    <source>
        <dbReference type="ARBA" id="ARBA00022737"/>
    </source>
</evidence>
<feature type="transmembrane region" description="Helical" evidence="11">
    <location>
        <begin position="605"/>
        <end position="630"/>
    </location>
</feature>
<comment type="subcellular location">
    <subcellularLocation>
        <location evidence="1">Membrane</location>
        <topology evidence="1">Single-pass type I membrane protein</topology>
    </subcellularLocation>
</comment>
<keyword evidence="8 11" id="KW-0472">Membrane</keyword>
<evidence type="ECO:0000256" key="10">
    <source>
        <dbReference type="ARBA" id="ARBA00023180"/>
    </source>
</evidence>
<dbReference type="SMART" id="SM00369">
    <property type="entry name" value="LRR_TYP"/>
    <property type="match status" value="3"/>
</dbReference>
<protein>
    <submittedName>
        <fullName evidence="14">Toll-like receptor 4</fullName>
    </submittedName>
</protein>
<evidence type="ECO:0000256" key="8">
    <source>
        <dbReference type="ARBA" id="ARBA00023136"/>
    </source>
</evidence>